<comment type="pathway">
    <text evidence="1 9">Porphyrin-containing compound metabolism; protoporphyrin-IX biosynthesis; coproporphyrinogen-III from 5-aminolevulinate: step 3/4.</text>
</comment>
<accession>A0A0W0WLW2</accession>
<sequence>MSLLNGLRVLNTRPLEQGKNLSQMINAAGGVALECPAITIEPTPNDWLSSLPPLDTVKKAIFVSTNAVKHCFSVLTKNWPKTIRVIAVGQATAAALKNYGIQVDLIPAIADSEHLLELKALQQVSNETILLFKGEKGRPLIEETLTSRGANLLIFQVYKQLLPQANSELLHSLWHNQAVDIILFTSQQAMHNIFLLFGEGAKDWLRSLPCIVISERLAKEATLLGMQTIIVSTPETLLDALHEFNQGLSHGQ</sequence>
<dbReference type="InterPro" id="IPR036108">
    <property type="entry name" value="4pyrrol_syn_uPrphyn_synt_sf"/>
</dbReference>
<evidence type="ECO:0000313" key="12">
    <source>
        <dbReference type="Proteomes" id="UP000054725"/>
    </source>
</evidence>
<name>A0A0W0WLW2_9GAMM</name>
<dbReference type="AlphaFoldDB" id="A0A0W0WLW2"/>
<evidence type="ECO:0000256" key="3">
    <source>
        <dbReference type="ARBA" id="ARBA00013109"/>
    </source>
</evidence>
<dbReference type="STRING" id="45070.Lnau_2956"/>
<evidence type="ECO:0000256" key="2">
    <source>
        <dbReference type="ARBA" id="ARBA00008133"/>
    </source>
</evidence>
<proteinExistence type="inferred from homology"/>
<dbReference type="UniPathway" id="UPA00251">
    <property type="reaction ID" value="UER00320"/>
</dbReference>
<feature type="domain" description="Tetrapyrrole biosynthesis uroporphyrinogen III synthase" evidence="10">
    <location>
        <begin position="21"/>
        <end position="234"/>
    </location>
</feature>
<comment type="similarity">
    <text evidence="2 9">Belongs to the uroporphyrinogen-III synthase family.</text>
</comment>
<protein>
    <recommendedName>
        <fullName evidence="7 9">Uroporphyrinogen-III synthase</fullName>
        <ecNumber evidence="3 9">4.2.1.75</ecNumber>
    </recommendedName>
</protein>
<evidence type="ECO:0000256" key="7">
    <source>
        <dbReference type="ARBA" id="ARBA00040167"/>
    </source>
</evidence>
<comment type="caution">
    <text evidence="11">The sequence shown here is derived from an EMBL/GenBank/DDBJ whole genome shotgun (WGS) entry which is preliminary data.</text>
</comment>
<keyword evidence="12" id="KW-1185">Reference proteome</keyword>
<reference evidence="11 12" key="1">
    <citation type="submission" date="2015-11" db="EMBL/GenBank/DDBJ databases">
        <title>Genomic analysis of 38 Legionella species identifies large and diverse effector repertoires.</title>
        <authorList>
            <person name="Burstein D."/>
            <person name="Amaro F."/>
            <person name="Zusman T."/>
            <person name="Lifshitz Z."/>
            <person name="Cohen O."/>
            <person name="Gilbert J.A."/>
            <person name="Pupko T."/>
            <person name="Shuman H.A."/>
            <person name="Segal G."/>
        </authorList>
    </citation>
    <scope>NUCLEOTIDE SEQUENCE [LARGE SCALE GENOMIC DNA]</scope>
    <source>
        <strain evidence="11 12">ATCC 49506</strain>
    </source>
</reference>
<dbReference type="Gene3D" id="3.40.50.10090">
    <property type="match status" value="2"/>
</dbReference>
<dbReference type="Pfam" id="PF02602">
    <property type="entry name" value="HEM4"/>
    <property type="match status" value="1"/>
</dbReference>
<evidence type="ECO:0000313" key="11">
    <source>
        <dbReference type="EMBL" id="KTD33308.1"/>
    </source>
</evidence>
<dbReference type="PATRIC" id="fig|45070.6.peg.3116"/>
<comment type="function">
    <text evidence="6 9">Catalyzes cyclization of the linear tetrapyrrole, hydroxymethylbilane, to the macrocyclic uroporphyrinogen III.</text>
</comment>
<evidence type="ECO:0000256" key="9">
    <source>
        <dbReference type="RuleBase" id="RU366031"/>
    </source>
</evidence>
<dbReference type="SUPFAM" id="SSF69618">
    <property type="entry name" value="HemD-like"/>
    <property type="match status" value="1"/>
</dbReference>
<evidence type="ECO:0000256" key="8">
    <source>
        <dbReference type="ARBA" id="ARBA00048617"/>
    </source>
</evidence>
<dbReference type="GO" id="GO:0004852">
    <property type="term" value="F:uroporphyrinogen-III synthase activity"/>
    <property type="evidence" value="ECO:0007669"/>
    <property type="project" value="UniProtKB-UniRule"/>
</dbReference>
<organism evidence="11 12">
    <name type="scientific">Legionella nautarum</name>
    <dbReference type="NCBI Taxonomy" id="45070"/>
    <lineage>
        <taxon>Bacteria</taxon>
        <taxon>Pseudomonadati</taxon>
        <taxon>Pseudomonadota</taxon>
        <taxon>Gammaproteobacteria</taxon>
        <taxon>Legionellales</taxon>
        <taxon>Legionellaceae</taxon>
        <taxon>Legionella</taxon>
    </lineage>
</organism>
<dbReference type="PANTHER" id="PTHR38042:SF1">
    <property type="entry name" value="UROPORPHYRINOGEN-III SYNTHASE, CHLOROPLASTIC"/>
    <property type="match status" value="1"/>
</dbReference>
<dbReference type="RefSeq" id="WP_058505907.1">
    <property type="nucleotide sequence ID" value="NZ_CAAAIF010000008.1"/>
</dbReference>
<dbReference type="EC" id="4.2.1.75" evidence="3 9"/>
<dbReference type="InterPro" id="IPR003754">
    <property type="entry name" value="4pyrrol_synth_uPrphyn_synth"/>
</dbReference>
<dbReference type="EMBL" id="LNYO01000024">
    <property type="protein sequence ID" value="KTD33308.1"/>
    <property type="molecule type" value="Genomic_DNA"/>
</dbReference>
<evidence type="ECO:0000256" key="5">
    <source>
        <dbReference type="ARBA" id="ARBA00023244"/>
    </source>
</evidence>
<gene>
    <name evidence="11" type="primary">hemD</name>
    <name evidence="11" type="ORF">Lnau_2956</name>
</gene>
<keyword evidence="5 9" id="KW-0627">Porphyrin biosynthesis</keyword>
<dbReference type="GO" id="GO:0006782">
    <property type="term" value="P:protoporphyrinogen IX biosynthetic process"/>
    <property type="evidence" value="ECO:0007669"/>
    <property type="project" value="UniProtKB-UniRule"/>
</dbReference>
<dbReference type="InterPro" id="IPR039793">
    <property type="entry name" value="UROS/Hem4"/>
</dbReference>
<dbReference type="CDD" id="cd06578">
    <property type="entry name" value="HemD"/>
    <property type="match status" value="1"/>
</dbReference>
<keyword evidence="4 9" id="KW-0456">Lyase</keyword>
<dbReference type="PANTHER" id="PTHR38042">
    <property type="entry name" value="UROPORPHYRINOGEN-III SYNTHASE, CHLOROPLASTIC"/>
    <property type="match status" value="1"/>
</dbReference>
<evidence type="ECO:0000256" key="1">
    <source>
        <dbReference type="ARBA" id="ARBA00004772"/>
    </source>
</evidence>
<dbReference type="GO" id="GO:0006780">
    <property type="term" value="P:uroporphyrinogen III biosynthetic process"/>
    <property type="evidence" value="ECO:0007669"/>
    <property type="project" value="UniProtKB-UniRule"/>
</dbReference>
<evidence type="ECO:0000256" key="4">
    <source>
        <dbReference type="ARBA" id="ARBA00023239"/>
    </source>
</evidence>
<dbReference type="Proteomes" id="UP000054725">
    <property type="component" value="Unassembled WGS sequence"/>
</dbReference>
<comment type="catalytic activity">
    <reaction evidence="8 9">
        <text>hydroxymethylbilane = uroporphyrinogen III + H2O</text>
        <dbReference type="Rhea" id="RHEA:18965"/>
        <dbReference type="ChEBI" id="CHEBI:15377"/>
        <dbReference type="ChEBI" id="CHEBI:57308"/>
        <dbReference type="ChEBI" id="CHEBI:57845"/>
        <dbReference type="EC" id="4.2.1.75"/>
    </reaction>
</comment>
<evidence type="ECO:0000256" key="6">
    <source>
        <dbReference type="ARBA" id="ARBA00037589"/>
    </source>
</evidence>
<evidence type="ECO:0000259" key="10">
    <source>
        <dbReference type="Pfam" id="PF02602"/>
    </source>
</evidence>